<dbReference type="AlphaFoldDB" id="A0A6B0UCW2"/>
<dbReference type="EMBL" id="GIFC01006558">
    <property type="protein sequence ID" value="MXU88641.1"/>
    <property type="molecule type" value="Transcribed_RNA"/>
</dbReference>
<accession>A0A6B0UCW2</accession>
<reference evidence="2" key="1">
    <citation type="submission" date="2019-12" db="EMBL/GenBank/DDBJ databases">
        <title>An insight into the sialome of adult female Ixodes ricinus ticks feeding for 6 days.</title>
        <authorList>
            <person name="Perner J."/>
            <person name="Ribeiro J.M.C."/>
        </authorList>
    </citation>
    <scope>NUCLEOTIDE SEQUENCE</scope>
    <source>
        <strain evidence="2">Semi-engorged</strain>
        <tissue evidence="2">Salivary glands</tissue>
    </source>
</reference>
<keyword evidence="1" id="KW-0732">Signal</keyword>
<name>A0A6B0UCW2_IXORI</name>
<proteinExistence type="predicted"/>
<feature type="chain" id="PRO_5025352904" evidence="1">
    <location>
        <begin position="17"/>
        <end position="103"/>
    </location>
</feature>
<organism evidence="2">
    <name type="scientific">Ixodes ricinus</name>
    <name type="common">Common tick</name>
    <name type="synonym">Acarus ricinus</name>
    <dbReference type="NCBI Taxonomy" id="34613"/>
    <lineage>
        <taxon>Eukaryota</taxon>
        <taxon>Metazoa</taxon>
        <taxon>Ecdysozoa</taxon>
        <taxon>Arthropoda</taxon>
        <taxon>Chelicerata</taxon>
        <taxon>Arachnida</taxon>
        <taxon>Acari</taxon>
        <taxon>Parasitiformes</taxon>
        <taxon>Ixodida</taxon>
        <taxon>Ixodoidea</taxon>
        <taxon>Ixodidae</taxon>
        <taxon>Ixodinae</taxon>
        <taxon>Ixodes</taxon>
    </lineage>
</organism>
<protein>
    <submittedName>
        <fullName evidence="2">Putative secreted protein</fullName>
    </submittedName>
</protein>
<evidence type="ECO:0000256" key="1">
    <source>
        <dbReference type="SAM" id="SignalP"/>
    </source>
</evidence>
<feature type="signal peptide" evidence="1">
    <location>
        <begin position="1"/>
        <end position="16"/>
    </location>
</feature>
<evidence type="ECO:0000313" key="2">
    <source>
        <dbReference type="EMBL" id="MXU88641.1"/>
    </source>
</evidence>
<sequence length="103" mass="11416">MPATKLWGAWAGLALARPPVLLVAQELYLTQPSPATASDRKRRPRSLLHLWGGGLAWARPPHIPDLRLVPWDHDAGERPCGAQIAAHCSRQVELCFFMYGVLL</sequence>